<dbReference type="GO" id="GO:0002196">
    <property type="term" value="F:Ser-tRNA(Ala) deacylase activity"/>
    <property type="evidence" value="ECO:0007669"/>
    <property type="project" value="TreeGrafter"/>
</dbReference>
<dbReference type="SUPFAM" id="SSF55186">
    <property type="entry name" value="ThrRS/AlaRS common domain"/>
    <property type="match status" value="1"/>
</dbReference>
<evidence type="ECO:0000313" key="5">
    <source>
        <dbReference type="EMBL" id="TDL29516.1"/>
    </source>
</evidence>
<protein>
    <submittedName>
        <fullName evidence="5">ThrRS/AlaRS common domain-containing protein</fullName>
    </submittedName>
</protein>
<organism evidence="5 6">
    <name type="scientific">Rickenella mellea</name>
    <dbReference type="NCBI Taxonomy" id="50990"/>
    <lineage>
        <taxon>Eukaryota</taxon>
        <taxon>Fungi</taxon>
        <taxon>Dikarya</taxon>
        <taxon>Basidiomycota</taxon>
        <taxon>Agaricomycotina</taxon>
        <taxon>Agaricomycetes</taxon>
        <taxon>Hymenochaetales</taxon>
        <taxon>Rickenellaceae</taxon>
        <taxon>Rickenella</taxon>
    </lineage>
</organism>
<dbReference type="GO" id="GO:0004813">
    <property type="term" value="F:alanine-tRNA ligase activity"/>
    <property type="evidence" value="ECO:0007669"/>
    <property type="project" value="InterPro"/>
</dbReference>
<gene>
    <name evidence="5" type="ORF">BD410DRAFT_779934</name>
</gene>
<keyword evidence="6" id="KW-1185">Reference proteome</keyword>
<name>A0A4R5XGK1_9AGAM</name>
<dbReference type="SUPFAM" id="SSF50447">
    <property type="entry name" value="Translation proteins"/>
    <property type="match status" value="1"/>
</dbReference>
<evidence type="ECO:0000259" key="4">
    <source>
        <dbReference type="Pfam" id="PF01411"/>
    </source>
</evidence>
<dbReference type="Proteomes" id="UP000294933">
    <property type="component" value="Unassembled WGS sequence"/>
</dbReference>
<dbReference type="GO" id="GO:0046872">
    <property type="term" value="F:metal ion binding"/>
    <property type="evidence" value="ECO:0007669"/>
    <property type="project" value="UniProtKB-KW"/>
</dbReference>
<dbReference type="Gene3D" id="3.30.980.10">
    <property type="entry name" value="Threonyl-trna Synthetase, Chain A, domain 2"/>
    <property type="match status" value="1"/>
</dbReference>
<dbReference type="GO" id="GO:0005524">
    <property type="term" value="F:ATP binding"/>
    <property type="evidence" value="ECO:0007669"/>
    <property type="project" value="InterPro"/>
</dbReference>
<dbReference type="InterPro" id="IPR009000">
    <property type="entry name" value="Transl_B-barrel_sf"/>
</dbReference>
<keyword evidence="2" id="KW-0862">Zinc</keyword>
<dbReference type="InterPro" id="IPR018164">
    <property type="entry name" value="Ala-tRNA-synth_IIc_N"/>
</dbReference>
<dbReference type="Pfam" id="PF01411">
    <property type="entry name" value="tRNA-synt_2c"/>
    <property type="match status" value="1"/>
</dbReference>
<keyword evidence="1" id="KW-0479">Metal-binding</keyword>
<evidence type="ECO:0000256" key="3">
    <source>
        <dbReference type="SAM" id="Coils"/>
    </source>
</evidence>
<proteinExistence type="predicted"/>
<dbReference type="InterPro" id="IPR018163">
    <property type="entry name" value="Thr/Ala-tRNA-synth_IIc_edit"/>
</dbReference>
<dbReference type="PANTHER" id="PTHR43462:SF1">
    <property type="entry name" value="ALANYL-TRNA EDITING PROTEIN AARSD1"/>
    <property type="match status" value="1"/>
</dbReference>
<reference evidence="5 6" key="1">
    <citation type="submission" date="2018-06" db="EMBL/GenBank/DDBJ databases">
        <title>A transcriptomic atlas of mushroom development highlights an independent origin of complex multicellularity.</title>
        <authorList>
            <consortium name="DOE Joint Genome Institute"/>
            <person name="Krizsan K."/>
            <person name="Almasi E."/>
            <person name="Merenyi Z."/>
            <person name="Sahu N."/>
            <person name="Viragh M."/>
            <person name="Koszo T."/>
            <person name="Mondo S."/>
            <person name="Kiss B."/>
            <person name="Balint B."/>
            <person name="Kues U."/>
            <person name="Barry K."/>
            <person name="Hegedus J.C."/>
            <person name="Henrissat B."/>
            <person name="Johnson J."/>
            <person name="Lipzen A."/>
            <person name="Ohm R."/>
            <person name="Nagy I."/>
            <person name="Pangilinan J."/>
            <person name="Yan J."/>
            <person name="Xiong Y."/>
            <person name="Grigoriev I.V."/>
            <person name="Hibbett D.S."/>
            <person name="Nagy L.G."/>
        </authorList>
    </citation>
    <scope>NUCLEOTIDE SEQUENCE [LARGE SCALE GENOMIC DNA]</scope>
    <source>
        <strain evidence="5 6">SZMC22713</strain>
    </source>
</reference>
<feature type="coiled-coil region" evidence="3">
    <location>
        <begin position="307"/>
        <end position="334"/>
    </location>
</feature>
<evidence type="ECO:0000256" key="1">
    <source>
        <dbReference type="ARBA" id="ARBA00022723"/>
    </source>
</evidence>
<dbReference type="GO" id="GO:0006419">
    <property type="term" value="P:alanyl-tRNA aminoacylation"/>
    <property type="evidence" value="ECO:0007669"/>
    <property type="project" value="InterPro"/>
</dbReference>
<feature type="domain" description="Alanyl-tRNA synthetase class IIc N-terminal" evidence="4">
    <location>
        <begin position="29"/>
        <end position="109"/>
    </location>
</feature>
<accession>A0A4R5XGK1</accession>
<dbReference type="InterPro" id="IPR051335">
    <property type="entry name" value="Alanyl-tRNA_Editing_Enzymes"/>
</dbReference>
<sequence length="475" mass="51681">MLTPHLGDPLLREISTSVVSCNAHVPQNVPKNNRKKSSVTQNSTNYEVVLHDTVLFPEGGGQPSDIGQIRSMDGQVFEVVEVQRHGGHAVHFVKAEDGKVTGLNPGAIVVAALGDDGYKRRLDHMCMHTSQHLLSALFEAKLNLPTLSWALTAFPTPSYIELPRSVTQEEIIAIQDEVNKLVYEGRQVHVEVEEFNHEKDAGVAVHESGRSVGKALPEDYSGGVKRTVVIDGIDRNPCCGTHLPSLHNLQLFLLPQTENLSRSSANTCRLLFLCGPRLLAHLTSCHNLVTATSGILSCGPPLLPDRVTQVMDERKRAEKRVEELEREVAVKAAKELFDQAAASNLAKEVSDTGIDKPDVFKYHYHRTDETSGALSFLQSISFHFSDLVQSRGFKGEFVIVLSSASSQPSSGSTTILFVSGSQDKLVKATGDGLISKLGAKGGGKGTRWSGKWTGAWHGARHGQVIQDVMSGIEYD</sequence>
<dbReference type="Gene3D" id="2.40.30.130">
    <property type="match status" value="1"/>
</dbReference>
<dbReference type="EMBL" id="ML170156">
    <property type="protein sequence ID" value="TDL29516.1"/>
    <property type="molecule type" value="Genomic_DNA"/>
</dbReference>
<dbReference type="OrthoDB" id="288942at2759"/>
<dbReference type="Gene3D" id="6.10.250.550">
    <property type="match status" value="1"/>
</dbReference>
<dbReference type="AlphaFoldDB" id="A0A4R5XGK1"/>
<dbReference type="PANTHER" id="PTHR43462">
    <property type="entry name" value="ALANYL-TRNA EDITING PROTEIN"/>
    <property type="match status" value="1"/>
</dbReference>
<dbReference type="STRING" id="50990.A0A4R5XGK1"/>
<evidence type="ECO:0000313" key="6">
    <source>
        <dbReference type="Proteomes" id="UP000294933"/>
    </source>
</evidence>
<dbReference type="VEuPathDB" id="FungiDB:BD410DRAFT_779934"/>
<evidence type="ECO:0000256" key="2">
    <source>
        <dbReference type="ARBA" id="ARBA00022833"/>
    </source>
</evidence>
<keyword evidence="3" id="KW-0175">Coiled coil</keyword>